<dbReference type="Pfam" id="PF17293">
    <property type="entry name" value="Arm-DNA-bind_5"/>
    <property type="match status" value="1"/>
</dbReference>
<accession>A0A4V3P4A3</accession>
<dbReference type="EMBL" id="SRSO01000036">
    <property type="protein sequence ID" value="TGV00684.1"/>
    <property type="molecule type" value="Genomic_DNA"/>
</dbReference>
<reference evidence="3 4" key="1">
    <citation type="submission" date="2019-04" db="EMBL/GenBank/DDBJ databases">
        <authorList>
            <person name="Liu A."/>
        </authorList>
    </citation>
    <scope>NUCLEOTIDE SEQUENCE [LARGE SCALE GENOMIC DNA]</scope>
    <source>
        <strain evidence="3 4">RZ03</strain>
    </source>
</reference>
<evidence type="ECO:0000256" key="1">
    <source>
        <dbReference type="SAM" id="Coils"/>
    </source>
</evidence>
<feature type="domain" description="Arm DNA-binding" evidence="2">
    <location>
        <begin position="2"/>
        <end position="67"/>
    </location>
</feature>
<evidence type="ECO:0000313" key="4">
    <source>
        <dbReference type="Proteomes" id="UP000307602"/>
    </source>
</evidence>
<organism evidence="3 4">
    <name type="scientific">Flavivirga rizhaonensis</name>
    <dbReference type="NCBI Taxonomy" id="2559571"/>
    <lineage>
        <taxon>Bacteria</taxon>
        <taxon>Pseudomonadati</taxon>
        <taxon>Bacteroidota</taxon>
        <taxon>Flavobacteriia</taxon>
        <taxon>Flavobacteriales</taxon>
        <taxon>Flavobacteriaceae</taxon>
        <taxon>Flavivirga</taxon>
    </lineage>
</organism>
<keyword evidence="4" id="KW-1185">Reference proteome</keyword>
<proteinExistence type="predicted"/>
<dbReference type="Proteomes" id="UP000307602">
    <property type="component" value="Unassembled WGS sequence"/>
</dbReference>
<dbReference type="InterPro" id="IPR035386">
    <property type="entry name" value="Arm-DNA-bind_5"/>
</dbReference>
<dbReference type="RefSeq" id="WP_135878692.1">
    <property type="nucleotide sequence ID" value="NZ_SRSO01000036.1"/>
</dbReference>
<gene>
    <name evidence="3" type="ORF">EM932_18490</name>
</gene>
<feature type="coiled-coil region" evidence="1">
    <location>
        <begin position="16"/>
        <end position="60"/>
    </location>
</feature>
<protein>
    <recommendedName>
        <fullName evidence="2">Arm DNA-binding domain-containing protein</fullName>
    </recommendedName>
</protein>
<evidence type="ECO:0000259" key="2">
    <source>
        <dbReference type="Pfam" id="PF17293"/>
    </source>
</evidence>
<keyword evidence="1" id="KW-0175">Coiled coil</keyword>
<dbReference type="AlphaFoldDB" id="A0A4V3P4A3"/>
<name>A0A4V3P4A3_9FLAO</name>
<evidence type="ECO:0000313" key="3">
    <source>
        <dbReference type="EMBL" id="TGV00684.1"/>
    </source>
</evidence>
<sequence>MHKKNKIVTLPYSCKLNQWDETNKRLRKNHKKYKQITESIKILDTRLQNAIDDLETQEINYDLDDIKEAFLNEAKENRIKIISVSDF</sequence>
<comment type="caution">
    <text evidence="3">The sequence shown here is derived from an EMBL/GenBank/DDBJ whole genome shotgun (WGS) entry which is preliminary data.</text>
</comment>